<dbReference type="EMBL" id="JABXRN010000001">
    <property type="protein sequence ID" value="MBA8123519.1"/>
    <property type="molecule type" value="Genomic_DNA"/>
</dbReference>
<organism evidence="2 3">
    <name type="scientific">Klebsiella grimontii</name>
    <dbReference type="NCBI Taxonomy" id="2058152"/>
    <lineage>
        <taxon>Bacteria</taxon>
        <taxon>Pseudomonadati</taxon>
        <taxon>Pseudomonadota</taxon>
        <taxon>Gammaproteobacteria</taxon>
        <taxon>Enterobacterales</taxon>
        <taxon>Enterobacteriaceae</taxon>
        <taxon>Klebsiella/Raoultella group</taxon>
        <taxon>Klebsiella</taxon>
    </lineage>
</organism>
<evidence type="ECO:0008006" key="4">
    <source>
        <dbReference type="Google" id="ProtNLM"/>
    </source>
</evidence>
<keyword evidence="1" id="KW-0812">Transmembrane</keyword>
<protein>
    <recommendedName>
        <fullName evidence="4">Phage abortive infection protein</fullName>
    </recommendedName>
</protein>
<comment type="caution">
    <text evidence="2">The sequence shown here is derived from an EMBL/GenBank/DDBJ whole genome shotgun (WGS) entry which is preliminary data.</text>
</comment>
<name>A0A839CHX1_9ENTR</name>
<evidence type="ECO:0000256" key="1">
    <source>
        <dbReference type="SAM" id="Phobius"/>
    </source>
</evidence>
<reference evidence="2 3" key="1">
    <citation type="submission" date="2020-06" db="EMBL/GenBank/DDBJ databases">
        <title>REHAB project genomes.</title>
        <authorList>
            <person name="Shaw L.P."/>
        </authorList>
    </citation>
    <scope>NUCLEOTIDE SEQUENCE [LARGE SCALE GENOMIC DNA]</scope>
    <source>
        <strain evidence="2 3">RHBSTW-00092</strain>
    </source>
</reference>
<evidence type="ECO:0000313" key="2">
    <source>
        <dbReference type="EMBL" id="MBA8123519.1"/>
    </source>
</evidence>
<keyword evidence="1" id="KW-0472">Membrane</keyword>
<dbReference type="Pfam" id="PF16872">
    <property type="entry name" value="putAbiC"/>
    <property type="match status" value="1"/>
</dbReference>
<evidence type="ECO:0000313" key="3">
    <source>
        <dbReference type="Proteomes" id="UP000557483"/>
    </source>
</evidence>
<dbReference type="RefSeq" id="WP_134899007.1">
    <property type="nucleotide sequence ID" value="NZ_CABGKM010000050.1"/>
</dbReference>
<keyword evidence="1" id="KW-1133">Transmembrane helix</keyword>
<gene>
    <name evidence="2" type="ORF">HV064_06255</name>
</gene>
<feature type="transmembrane region" description="Helical" evidence="1">
    <location>
        <begin position="32"/>
        <end position="51"/>
    </location>
</feature>
<dbReference type="InterPro" id="IPR031709">
    <property type="entry name" value="PutAbiC"/>
</dbReference>
<proteinExistence type="predicted"/>
<dbReference type="AlphaFoldDB" id="A0A839CHX1"/>
<dbReference type="Proteomes" id="UP000557483">
    <property type="component" value="Unassembled WGS sequence"/>
</dbReference>
<sequence>MEEGIELKGKKHQNKVIGVLKLANNISDPSNIINFFVAFGTCTAVAVALIAKGQSSFENTFNILLSQHNEQLRRLKEHENYENNFSSIFNLQKEYDLTELNRNMHHLDDFFGSYFRVLYHLLKHIDKKAGYHPFDFKEKKRYTSLVRSFLDNETALLLSINCAHAKPGNQYYKYRCLIERYAFLEHLILDPEKFIDYIRATRRSISSAYTLVLQAEDNFHEKLIHEIKRTYHITAFGNHEDIK</sequence>
<accession>A0A839CHX1</accession>